<reference evidence="2" key="1">
    <citation type="submission" date="2018-12" db="EMBL/GenBank/DDBJ databases">
        <title>Tengunoibacter tsumagoiensis gen. nov., sp. nov., Dictyobacter kobayashii sp. nov., D. alpinus sp. nov., and D. joshuensis sp. nov. and description of Dictyobacteraceae fam. nov. within the order Ktedonobacterales isolated from Tengu-no-mugimeshi.</title>
        <authorList>
            <person name="Wang C.M."/>
            <person name="Zheng Y."/>
            <person name="Sakai Y."/>
            <person name="Toyoda A."/>
            <person name="Minakuchi Y."/>
            <person name="Abe K."/>
            <person name="Yokota A."/>
            <person name="Yabe S."/>
        </authorList>
    </citation>
    <scope>NUCLEOTIDE SEQUENCE [LARGE SCALE GENOMIC DNA]</scope>
    <source>
        <strain evidence="2">S-27</strain>
    </source>
</reference>
<dbReference type="RefSeq" id="WP_126600675.1">
    <property type="nucleotide sequence ID" value="NZ_BIFQ01000002.1"/>
</dbReference>
<proteinExistence type="predicted"/>
<dbReference type="AlphaFoldDB" id="A0A401ZN04"/>
<accession>A0A401ZN04</accession>
<comment type="caution">
    <text evidence="1">The sequence shown here is derived from an EMBL/GenBank/DDBJ whole genome shotgun (WGS) entry which is preliminary data.</text>
</comment>
<dbReference type="EMBL" id="BIFQ01000002">
    <property type="protein sequence ID" value="GCE08251.1"/>
    <property type="molecule type" value="Genomic_DNA"/>
</dbReference>
<organism evidence="1 2">
    <name type="scientific">Dictyobacter aurantiacus</name>
    <dbReference type="NCBI Taxonomy" id="1936993"/>
    <lineage>
        <taxon>Bacteria</taxon>
        <taxon>Bacillati</taxon>
        <taxon>Chloroflexota</taxon>
        <taxon>Ktedonobacteria</taxon>
        <taxon>Ktedonobacterales</taxon>
        <taxon>Dictyobacteraceae</taxon>
        <taxon>Dictyobacter</taxon>
    </lineage>
</organism>
<keyword evidence="2" id="KW-1185">Reference proteome</keyword>
<dbReference type="Proteomes" id="UP000287224">
    <property type="component" value="Unassembled WGS sequence"/>
</dbReference>
<protein>
    <submittedName>
        <fullName evidence="1">Uncharacterized protein</fullName>
    </submittedName>
</protein>
<evidence type="ECO:0000313" key="2">
    <source>
        <dbReference type="Proteomes" id="UP000287224"/>
    </source>
</evidence>
<sequence length="121" mass="14224">MTPFIQHTTQQRIEVNAQGISTRINMIDGYIGWQDARLFARYRIMQPLIKSPRGQYYEIASQQTVVRWLANRSRVAPITTRPKMKQEQYERWLQDLAGYITERTSLSLVDLDNVPRQPGEK</sequence>
<evidence type="ECO:0000313" key="1">
    <source>
        <dbReference type="EMBL" id="GCE08251.1"/>
    </source>
</evidence>
<dbReference type="OrthoDB" id="169024at2"/>
<gene>
    <name evidence="1" type="ORF">KDAU_55800</name>
</gene>
<name>A0A401ZN04_9CHLR</name>